<proteinExistence type="predicted"/>
<feature type="transmembrane region" description="Helical" evidence="1">
    <location>
        <begin position="36"/>
        <end position="55"/>
    </location>
</feature>
<keyword evidence="1" id="KW-0812">Transmembrane</keyword>
<keyword evidence="5" id="KW-1185">Reference proteome</keyword>
<dbReference type="SUPFAM" id="SSF141868">
    <property type="entry name" value="EAL domain-like"/>
    <property type="match status" value="1"/>
</dbReference>
<name>A0A840YER7_9PROT</name>
<dbReference type="PROSITE" id="PS50887">
    <property type="entry name" value="GGDEF"/>
    <property type="match status" value="1"/>
</dbReference>
<dbReference type="SMART" id="SM00267">
    <property type="entry name" value="GGDEF"/>
    <property type="match status" value="1"/>
</dbReference>
<accession>A0A840YER7</accession>
<dbReference type="SUPFAM" id="SSF55785">
    <property type="entry name" value="PYP-like sensor domain (PAS domain)"/>
    <property type="match status" value="1"/>
</dbReference>
<sequence length="924" mass="100009">MPKLVPGLAPSVAARPASSQAPRARGASYKVGRVPFLAALLLSLAVVLASALVSWKTYERAIADAGRELRTMSVVLADHTDRAFQTVDFALAAVLERARAEGALEAPELFAGWASRLSVHESLRERSDAMPQSDALLLIGADGKLLSFSRSWPAPPNDLADREYFRLVRDGGREHAIGPPVHNRGTGTWSIHLAKRISGPDGEFFGAAVGVIQLAYFEHFYKELALGPQTSITLFRTDGTLIARHPNAGGSVGRDFGRSPQFRAAVAAPSGTAVRVESAVDGRERLVSARALAAHPLRVHVGTTVDAALADWREQGINLLVGCGLLLLLIGTTLAAAARKGHAEEIALAERMRRESELAAQDAKFRVAVQGMSQGLWKFSAEGRLELANHNCVRIIGYPRGAIRIGATFDELRQAAGSAQPLLDHLASFVKTGQAGSFVQDLENGCAASVVYQPSPDGSWVVTFEDVTERRAAEARVEHMARHDALTGLPNRVTLHERLAQAVANAGPRGVRTAVLYMDLDRFKEVNDTLGHPVGDALLKAASARILSNVRIPRGDLVARLGGDEFAVLVAPDEDDGRDTATEAAALARRLISILSEPFEIDGHQVVVGSSIGVAVLPEDGTTPDELLKNADLALYRAKQDGRGRVRFFKREMGRQAQERRQLELDLRRAVLFAPQEFEVHYQPVIDVATRSPTGLEALLRWHHPERGLVSPADFIPVAEEIGLIVGLGELVLRRACADATRWSPTLRVAVNLSPAQFRDPRLVETVAEALSDSGLPPGRLELEITEGVLLRRTEATMTTLHRLKSLGVRIALDDFGTGYSSLSYLRSFPFDKVKIDRAFVRDIETSSDDAAIVRAVTGLCERLGMTSTAEGVETEEQFRLVEAERCTEAQGYLFSRPVPASEVPEVLALVTASASPSRIDRCA</sequence>
<organism evidence="4 5">
    <name type="scientific">Muricoccus pecuniae</name>
    <dbReference type="NCBI Taxonomy" id="693023"/>
    <lineage>
        <taxon>Bacteria</taxon>
        <taxon>Pseudomonadati</taxon>
        <taxon>Pseudomonadota</taxon>
        <taxon>Alphaproteobacteria</taxon>
        <taxon>Acetobacterales</taxon>
        <taxon>Roseomonadaceae</taxon>
        <taxon>Muricoccus</taxon>
    </lineage>
</organism>
<dbReference type="InterPro" id="IPR000160">
    <property type="entry name" value="GGDEF_dom"/>
</dbReference>
<dbReference type="CDD" id="cd12914">
    <property type="entry name" value="PDC1_DGC_like"/>
    <property type="match status" value="1"/>
</dbReference>
<dbReference type="CDD" id="cd12915">
    <property type="entry name" value="PDC2_DGC_like"/>
    <property type="match status" value="1"/>
</dbReference>
<feature type="transmembrane region" description="Helical" evidence="1">
    <location>
        <begin position="317"/>
        <end position="338"/>
    </location>
</feature>
<evidence type="ECO:0000259" key="2">
    <source>
        <dbReference type="PROSITE" id="PS50883"/>
    </source>
</evidence>
<evidence type="ECO:0000256" key="1">
    <source>
        <dbReference type="SAM" id="Phobius"/>
    </source>
</evidence>
<dbReference type="PROSITE" id="PS50883">
    <property type="entry name" value="EAL"/>
    <property type="match status" value="1"/>
</dbReference>
<dbReference type="NCBIfam" id="TIGR00254">
    <property type="entry name" value="GGDEF"/>
    <property type="match status" value="1"/>
</dbReference>
<dbReference type="PANTHER" id="PTHR44757:SF2">
    <property type="entry name" value="BIOFILM ARCHITECTURE MAINTENANCE PROTEIN MBAA"/>
    <property type="match status" value="1"/>
</dbReference>
<dbReference type="Pfam" id="PF00990">
    <property type="entry name" value="GGDEF"/>
    <property type="match status" value="1"/>
</dbReference>
<dbReference type="CDD" id="cd01948">
    <property type="entry name" value="EAL"/>
    <property type="match status" value="1"/>
</dbReference>
<evidence type="ECO:0000313" key="5">
    <source>
        <dbReference type="Proteomes" id="UP000580654"/>
    </source>
</evidence>
<dbReference type="Pfam" id="PF12860">
    <property type="entry name" value="PAS_7"/>
    <property type="match status" value="1"/>
</dbReference>
<dbReference type="InterPro" id="IPR043128">
    <property type="entry name" value="Rev_trsase/Diguanyl_cyclase"/>
</dbReference>
<dbReference type="EMBL" id="JACIJD010000011">
    <property type="protein sequence ID" value="MBB5694701.1"/>
    <property type="molecule type" value="Genomic_DNA"/>
</dbReference>
<dbReference type="AlphaFoldDB" id="A0A840YER7"/>
<dbReference type="InterPro" id="IPR052155">
    <property type="entry name" value="Biofilm_reg_signaling"/>
</dbReference>
<dbReference type="InterPro" id="IPR054327">
    <property type="entry name" value="His-kinase-like_sensor"/>
</dbReference>
<feature type="domain" description="GGDEF" evidence="3">
    <location>
        <begin position="511"/>
        <end position="651"/>
    </location>
</feature>
<dbReference type="CDD" id="cd01949">
    <property type="entry name" value="GGDEF"/>
    <property type="match status" value="1"/>
</dbReference>
<dbReference type="Gene3D" id="3.30.450.20">
    <property type="entry name" value="PAS domain"/>
    <property type="match status" value="3"/>
</dbReference>
<dbReference type="RefSeq" id="WP_184519192.1">
    <property type="nucleotide sequence ID" value="NZ_JACIJD010000011.1"/>
</dbReference>
<feature type="domain" description="EAL" evidence="2">
    <location>
        <begin position="660"/>
        <end position="912"/>
    </location>
</feature>
<dbReference type="InterPro" id="IPR001633">
    <property type="entry name" value="EAL_dom"/>
</dbReference>
<keyword evidence="1" id="KW-0472">Membrane</keyword>
<dbReference type="Gene3D" id="3.30.70.270">
    <property type="match status" value="1"/>
</dbReference>
<dbReference type="Pfam" id="PF00563">
    <property type="entry name" value="EAL"/>
    <property type="match status" value="1"/>
</dbReference>
<gene>
    <name evidence="4" type="ORF">FHS87_002753</name>
</gene>
<comment type="caution">
    <text evidence="4">The sequence shown here is derived from an EMBL/GenBank/DDBJ whole genome shotgun (WGS) entry which is preliminary data.</text>
</comment>
<reference evidence="4 5" key="1">
    <citation type="submission" date="2020-08" db="EMBL/GenBank/DDBJ databases">
        <title>Genomic Encyclopedia of Type Strains, Phase IV (KMG-IV): sequencing the most valuable type-strain genomes for metagenomic binning, comparative biology and taxonomic classification.</title>
        <authorList>
            <person name="Goeker M."/>
        </authorList>
    </citation>
    <scope>NUCLEOTIDE SEQUENCE [LARGE SCALE GENOMIC DNA]</scope>
    <source>
        <strain evidence="4 5">DSM 25622</strain>
    </source>
</reference>
<dbReference type="InterPro" id="IPR029787">
    <property type="entry name" value="Nucleotide_cyclase"/>
</dbReference>
<evidence type="ECO:0000313" key="4">
    <source>
        <dbReference type="EMBL" id="MBB5694701.1"/>
    </source>
</evidence>
<dbReference type="Proteomes" id="UP000580654">
    <property type="component" value="Unassembled WGS sequence"/>
</dbReference>
<protein>
    <submittedName>
        <fullName evidence="4">Diguanylate cyclase (GGDEF)-like protein</fullName>
    </submittedName>
</protein>
<dbReference type="InterPro" id="IPR035965">
    <property type="entry name" value="PAS-like_dom_sf"/>
</dbReference>
<evidence type="ECO:0000259" key="3">
    <source>
        <dbReference type="PROSITE" id="PS50887"/>
    </source>
</evidence>
<dbReference type="SUPFAM" id="SSF55073">
    <property type="entry name" value="Nucleotide cyclase"/>
    <property type="match status" value="1"/>
</dbReference>
<keyword evidence="1" id="KW-1133">Transmembrane helix</keyword>
<dbReference type="PANTHER" id="PTHR44757">
    <property type="entry name" value="DIGUANYLATE CYCLASE DGCP"/>
    <property type="match status" value="1"/>
</dbReference>
<dbReference type="SMART" id="SM00052">
    <property type="entry name" value="EAL"/>
    <property type="match status" value="1"/>
</dbReference>
<dbReference type="Pfam" id="PF22588">
    <property type="entry name" value="dCache_1_like"/>
    <property type="match status" value="1"/>
</dbReference>
<dbReference type="Gene3D" id="3.20.20.450">
    <property type="entry name" value="EAL domain"/>
    <property type="match status" value="1"/>
</dbReference>
<dbReference type="InterPro" id="IPR035919">
    <property type="entry name" value="EAL_sf"/>
</dbReference>